<proteinExistence type="predicted"/>
<feature type="domain" description="C2H2-type" evidence="3">
    <location>
        <begin position="30"/>
        <end position="58"/>
    </location>
</feature>
<dbReference type="AlphaFoldDB" id="D8Q6K0"/>
<reference evidence="4 5" key="1">
    <citation type="journal article" date="2010" name="Nat. Biotechnol.">
        <title>Genome sequence of the model mushroom Schizophyllum commune.</title>
        <authorList>
            <person name="Ohm R.A."/>
            <person name="de Jong J.F."/>
            <person name="Lugones L.G."/>
            <person name="Aerts A."/>
            <person name="Kothe E."/>
            <person name="Stajich J.E."/>
            <person name="de Vries R.P."/>
            <person name="Record E."/>
            <person name="Levasseur A."/>
            <person name="Baker S.E."/>
            <person name="Bartholomew K.A."/>
            <person name="Coutinho P.M."/>
            <person name="Erdmann S."/>
            <person name="Fowler T.J."/>
            <person name="Gathman A.C."/>
            <person name="Lombard V."/>
            <person name="Henrissat B."/>
            <person name="Knabe N."/>
            <person name="Kuees U."/>
            <person name="Lilly W.W."/>
            <person name="Lindquist E."/>
            <person name="Lucas S."/>
            <person name="Magnuson J.K."/>
            <person name="Piumi F."/>
            <person name="Raudaskoski M."/>
            <person name="Salamov A."/>
            <person name="Schmutz J."/>
            <person name="Schwarze F.W.M.R."/>
            <person name="vanKuyk P.A."/>
            <person name="Horton J.S."/>
            <person name="Grigoriev I.V."/>
            <person name="Woesten H.A.B."/>
        </authorList>
    </citation>
    <scope>NUCLEOTIDE SEQUENCE [LARGE SCALE GENOMIC DNA]</scope>
    <source>
        <strain evidence="5">H4-8 / FGSC 9210</strain>
    </source>
</reference>
<dbReference type="GO" id="GO:0008270">
    <property type="term" value="F:zinc ion binding"/>
    <property type="evidence" value="ECO:0007669"/>
    <property type="project" value="UniProtKB-KW"/>
</dbReference>
<dbReference type="InParanoid" id="D8Q6K0"/>
<evidence type="ECO:0000256" key="1">
    <source>
        <dbReference type="PROSITE-ProRule" id="PRU00042"/>
    </source>
</evidence>
<accession>D8Q6K0</accession>
<organism evidence="5">
    <name type="scientific">Schizophyllum commune (strain H4-8 / FGSC 9210)</name>
    <name type="common">Split gill fungus</name>
    <dbReference type="NCBI Taxonomy" id="578458"/>
    <lineage>
        <taxon>Eukaryota</taxon>
        <taxon>Fungi</taxon>
        <taxon>Dikarya</taxon>
        <taxon>Basidiomycota</taxon>
        <taxon>Agaricomycotina</taxon>
        <taxon>Agaricomycetes</taxon>
        <taxon>Agaricomycetidae</taxon>
        <taxon>Agaricales</taxon>
        <taxon>Schizophyllaceae</taxon>
        <taxon>Schizophyllum</taxon>
    </lineage>
</organism>
<dbReference type="KEGG" id="scm:SCHCO_02543503"/>
<dbReference type="Proteomes" id="UP000007431">
    <property type="component" value="Unassembled WGS sequence"/>
</dbReference>
<dbReference type="InterPro" id="IPR013087">
    <property type="entry name" value="Znf_C2H2_type"/>
</dbReference>
<keyword evidence="5" id="KW-1185">Reference proteome</keyword>
<keyword evidence="1" id="KW-0863">Zinc-finger</keyword>
<gene>
    <name evidence="4" type="ORF">SCHCODRAFT_110189</name>
</gene>
<evidence type="ECO:0000259" key="3">
    <source>
        <dbReference type="PROSITE" id="PS50157"/>
    </source>
</evidence>
<dbReference type="OrthoDB" id="3104005at2759"/>
<keyword evidence="1" id="KW-0862">Zinc</keyword>
<keyword evidence="1" id="KW-0479">Metal-binding</keyword>
<dbReference type="HOGENOM" id="CLU_576404_0_0_1"/>
<dbReference type="VEuPathDB" id="FungiDB:SCHCODRAFT_02543503"/>
<evidence type="ECO:0000313" key="5">
    <source>
        <dbReference type="Proteomes" id="UP000007431"/>
    </source>
</evidence>
<evidence type="ECO:0000256" key="2">
    <source>
        <dbReference type="SAM" id="MobiDB-lite"/>
    </source>
</evidence>
<feature type="region of interest" description="Disordered" evidence="2">
    <location>
        <begin position="57"/>
        <end position="107"/>
    </location>
</feature>
<protein>
    <recommendedName>
        <fullName evidence="3">C2H2-type domain-containing protein</fullName>
    </recommendedName>
</protein>
<dbReference type="GeneID" id="9587127"/>
<dbReference type="EMBL" id="GL377307">
    <property type="protein sequence ID" value="EFI96250.1"/>
    <property type="molecule type" value="Genomic_DNA"/>
</dbReference>
<dbReference type="PROSITE" id="PS00028">
    <property type="entry name" value="ZINC_FINGER_C2H2_1"/>
    <property type="match status" value="1"/>
</dbReference>
<feature type="region of interest" description="Disordered" evidence="2">
    <location>
        <begin position="1"/>
        <end position="29"/>
    </location>
</feature>
<feature type="non-terminal residue" evidence="4">
    <location>
        <position position="486"/>
    </location>
</feature>
<evidence type="ECO:0000313" key="4">
    <source>
        <dbReference type="EMBL" id="EFI96250.1"/>
    </source>
</evidence>
<dbReference type="RefSeq" id="XP_003031153.1">
    <property type="nucleotide sequence ID" value="XM_003031107.1"/>
</dbReference>
<feature type="compositionally biased region" description="Pro residues" evidence="2">
    <location>
        <begin position="1"/>
        <end position="10"/>
    </location>
</feature>
<sequence length="486" mass="53672">MSQRSCPPPQRSVAYEQPSTDAEQPSKLDLNCPTCGRHLSNVGNLNRHRRDLHRWVKPDDSKTERGPSQLDHLGFDKYNASGPSKLDAQDAGSGASNELPIGSPFPPREEVVDIQRYSSDGRAPSCPRADILSGYFNAADTGSASCVQIETPIPTRLPASTESTFLSMSFGNFSTTPPPCVAHTYGATLDVDIWSRENVSRRTDFSSPVDDGYYSSNADPGNISIYKPRFAHASVAPHRRTDFDMVKGGYPHPPQCVRAPRHQDPGSAAGVGYHSHVAPKMDTLSVPTMYFPPVPPPQPDFFWSEAVEMGIEQQRQAEAYLRQELVLQPHIAPAPQRTARGPLHEQYAGMVRARQHQQGSHPHTSSMHGSQALTRQYAGTHATTHVPTRMDFNQRPPQATTSYPQQAFDASLLPPQSGNEISYHSDQVVYAQQAPSTWRFPDLDPHHHPASGAHPFASSDEFAQYLDDSDMYAPHFDIFNPCSSFH</sequence>
<name>D8Q6K0_SCHCM</name>
<dbReference type="PROSITE" id="PS50157">
    <property type="entry name" value="ZINC_FINGER_C2H2_2"/>
    <property type="match status" value="1"/>
</dbReference>